<dbReference type="KEGG" id="cmic:caldi_16320"/>
<dbReference type="InterPro" id="IPR003749">
    <property type="entry name" value="ThiS/MoaD-like"/>
</dbReference>
<dbReference type="Gene3D" id="3.10.20.30">
    <property type="match status" value="1"/>
</dbReference>
<dbReference type="InterPro" id="IPR016155">
    <property type="entry name" value="Mopterin_synth/thiamin_S_b"/>
</dbReference>
<feature type="region of interest" description="Disordered" evidence="1">
    <location>
        <begin position="79"/>
        <end position="103"/>
    </location>
</feature>
<gene>
    <name evidence="2" type="ORF">caldi_16320</name>
</gene>
<proteinExistence type="predicted"/>
<feature type="compositionally biased region" description="Basic and acidic residues" evidence="1">
    <location>
        <begin position="93"/>
        <end position="103"/>
    </location>
</feature>
<sequence length="103" mass="10605">MQVTVRLYAGLSQLAGRPRAAIDVPEPATVADVLRRLGELHPGLAPHLEGVVAVVGGRHAGPGEPVPPGEEVALVRPMAGGSQQIAQSGARSGSERRLSHGRP</sequence>
<protein>
    <recommendedName>
        <fullName evidence="4">MoaD/ThiS family protein</fullName>
    </recommendedName>
</protein>
<keyword evidence="3" id="KW-1185">Reference proteome</keyword>
<dbReference type="RefSeq" id="WP_264844563.1">
    <property type="nucleotide sequence ID" value="NZ_AP025628.1"/>
</dbReference>
<dbReference type="CDD" id="cd00754">
    <property type="entry name" value="Ubl_MoaD"/>
    <property type="match status" value="1"/>
</dbReference>
<dbReference type="Proteomes" id="UP001163687">
    <property type="component" value="Chromosome"/>
</dbReference>
<dbReference type="SUPFAM" id="SSF54285">
    <property type="entry name" value="MoaD/ThiS"/>
    <property type="match status" value="1"/>
</dbReference>
<feature type="compositionally biased region" description="Polar residues" evidence="1">
    <location>
        <begin position="81"/>
        <end position="91"/>
    </location>
</feature>
<dbReference type="AlphaFoldDB" id="A0AA35CJV6"/>
<evidence type="ECO:0008006" key="4">
    <source>
        <dbReference type="Google" id="ProtNLM"/>
    </source>
</evidence>
<evidence type="ECO:0000313" key="3">
    <source>
        <dbReference type="Proteomes" id="UP001163687"/>
    </source>
</evidence>
<evidence type="ECO:0000256" key="1">
    <source>
        <dbReference type="SAM" id="MobiDB-lite"/>
    </source>
</evidence>
<name>A0AA35CJV6_9FIRM</name>
<reference evidence="2" key="1">
    <citation type="submission" date="2022-03" db="EMBL/GenBank/DDBJ databases">
        <title>Complete genome sequence of Caldinitratiruptor microaerophilus.</title>
        <authorList>
            <person name="Mukaiyama R."/>
            <person name="Nishiyama T."/>
            <person name="Ueda K."/>
        </authorList>
    </citation>
    <scope>NUCLEOTIDE SEQUENCE</scope>
    <source>
        <strain evidence="2">JCM 16183</strain>
    </source>
</reference>
<dbReference type="EMBL" id="AP025628">
    <property type="protein sequence ID" value="BDG60542.1"/>
    <property type="molecule type" value="Genomic_DNA"/>
</dbReference>
<evidence type="ECO:0000313" key="2">
    <source>
        <dbReference type="EMBL" id="BDG60542.1"/>
    </source>
</evidence>
<accession>A0AA35CJV6</accession>
<dbReference type="InterPro" id="IPR012675">
    <property type="entry name" value="Beta-grasp_dom_sf"/>
</dbReference>
<organism evidence="2 3">
    <name type="scientific">Caldinitratiruptor microaerophilus</name>
    <dbReference type="NCBI Taxonomy" id="671077"/>
    <lineage>
        <taxon>Bacteria</taxon>
        <taxon>Bacillati</taxon>
        <taxon>Bacillota</taxon>
        <taxon>Clostridia</taxon>
        <taxon>Eubacteriales</taxon>
        <taxon>Symbiobacteriaceae</taxon>
        <taxon>Caldinitratiruptor</taxon>
    </lineage>
</organism>
<dbReference type="Pfam" id="PF02597">
    <property type="entry name" value="ThiS"/>
    <property type="match status" value="1"/>
</dbReference>